<dbReference type="Gene3D" id="3.40.50.2300">
    <property type="match status" value="1"/>
</dbReference>
<evidence type="ECO:0000256" key="3">
    <source>
        <dbReference type="ARBA" id="ARBA00023125"/>
    </source>
</evidence>
<evidence type="ECO:0000259" key="6">
    <source>
        <dbReference type="PROSITE" id="PS50043"/>
    </source>
</evidence>
<dbReference type="SUPFAM" id="SSF52172">
    <property type="entry name" value="CheY-like"/>
    <property type="match status" value="1"/>
</dbReference>
<dbReference type="InterPro" id="IPR036388">
    <property type="entry name" value="WH-like_DNA-bd_sf"/>
</dbReference>
<evidence type="ECO:0000256" key="5">
    <source>
        <dbReference type="PROSITE-ProRule" id="PRU00169"/>
    </source>
</evidence>
<protein>
    <submittedName>
        <fullName evidence="8">Response regulator transcription factor</fullName>
    </submittedName>
</protein>
<evidence type="ECO:0000313" key="8">
    <source>
        <dbReference type="EMBL" id="MCW1922332.1"/>
    </source>
</evidence>
<dbReference type="InterPro" id="IPR058245">
    <property type="entry name" value="NreC/VraR/RcsB-like_REC"/>
</dbReference>
<dbReference type="Pfam" id="PF00196">
    <property type="entry name" value="GerE"/>
    <property type="match status" value="1"/>
</dbReference>
<sequence length="207" mass="22659">MDGKIRLLIVDDHAMVREGLEAMLSVDPRFECILTASSRDETMQILEESRPHLILLDLRMPGFDGFNVLDTVLARWPAMRVLILSAGATGPEIYLARRTGARGYICKTAKRDALLKAIDTVIAGGTFFEDQPVPDEGDMALSARELEVLRQLGRSLSAEELGVVLGISKHTVKSHLKAIFVKLGVAGQAEAVSRAYEMGIITVEKGR</sequence>
<dbReference type="InterPro" id="IPR011006">
    <property type="entry name" value="CheY-like_superfamily"/>
</dbReference>
<dbReference type="InterPro" id="IPR001789">
    <property type="entry name" value="Sig_transdc_resp-reg_receiver"/>
</dbReference>
<feature type="domain" description="HTH luxR-type" evidence="6">
    <location>
        <begin position="134"/>
        <end position="199"/>
    </location>
</feature>
<evidence type="ECO:0000313" key="9">
    <source>
        <dbReference type="Proteomes" id="UP001320876"/>
    </source>
</evidence>
<dbReference type="InterPro" id="IPR016032">
    <property type="entry name" value="Sig_transdc_resp-reg_C-effctor"/>
</dbReference>
<organism evidence="8 9">
    <name type="scientific">Luteolibacter arcticus</name>
    <dbReference type="NCBI Taxonomy" id="1581411"/>
    <lineage>
        <taxon>Bacteria</taxon>
        <taxon>Pseudomonadati</taxon>
        <taxon>Verrucomicrobiota</taxon>
        <taxon>Verrucomicrobiia</taxon>
        <taxon>Verrucomicrobiales</taxon>
        <taxon>Verrucomicrobiaceae</taxon>
        <taxon>Luteolibacter</taxon>
    </lineage>
</organism>
<dbReference type="Proteomes" id="UP001320876">
    <property type="component" value="Unassembled WGS sequence"/>
</dbReference>
<dbReference type="InterPro" id="IPR039420">
    <property type="entry name" value="WalR-like"/>
</dbReference>
<gene>
    <name evidence="8" type="ORF">OKA05_07185</name>
</gene>
<dbReference type="PRINTS" id="PR00038">
    <property type="entry name" value="HTHLUXR"/>
</dbReference>
<comment type="caution">
    <text evidence="8">The sequence shown here is derived from an EMBL/GenBank/DDBJ whole genome shotgun (WGS) entry which is preliminary data.</text>
</comment>
<dbReference type="Gene3D" id="1.10.10.10">
    <property type="entry name" value="Winged helix-like DNA-binding domain superfamily/Winged helix DNA-binding domain"/>
    <property type="match status" value="1"/>
</dbReference>
<feature type="modified residue" description="4-aspartylphosphate" evidence="5">
    <location>
        <position position="57"/>
    </location>
</feature>
<accession>A0ABT3GFD9</accession>
<dbReference type="CDD" id="cd17535">
    <property type="entry name" value="REC_NarL-like"/>
    <property type="match status" value="1"/>
</dbReference>
<proteinExistence type="predicted"/>
<dbReference type="PANTHER" id="PTHR43214">
    <property type="entry name" value="TWO-COMPONENT RESPONSE REGULATOR"/>
    <property type="match status" value="1"/>
</dbReference>
<keyword evidence="2" id="KW-0805">Transcription regulation</keyword>
<dbReference type="SMART" id="SM00421">
    <property type="entry name" value="HTH_LUXR"/>
    <property type="match status" value="1"/>
</dbReference>
<name>A0ABT3GFD9_9BACT</name>
<evidence type="ECO:0000256" key="1">
    <source>
        <dbReference type="ARBA" id="ARBA00022553"/>
    </source>
</evidence>
<dbReference type="PROSITE" id="PS50043">
    <property type="entry name" value="HTH_LUXR_2"/>
    <property type="match status" value="1"/>
</dbReference>
<dbReference type="SMART" id="SM00448">
    <property type="entry name" value="REC"/>
    <property type="match status" value="1"/>
</dbReference>
<dbReference type="SUPFAM" id="SSF46894">
    <property type="entry name" value="C-terminal effector domain of the bipartite response regulators"/>
    <property type="match status" value="1"/>
</dbReference>
<keyword evidence="3" id="KW-0238">DNA-binding</keyword>
<feature type="domain" description="Response regulatory" evidence="7">
    <location>
        <begin position="6"/>
        <end position="122"/>
    </location>
</feature>
<dbReference type="PANTHER" id="PTHR43214:SF24">
    <property type="entry name" value="TRANSCRIPTIONAL REGULATORY PROTEIN NARL-RELATED"/>
    <property type="match status" value="1"/>
</dbReference>
<dbReference type="EMBL" id="JAPDDT010000002">
    <property type="protein sequence ID" value="MCW1922332.1"/>
    <property type="molecule type" value="Genomic_DNA"/>
</dbReference>
<dbReference type="InterPro" id="IPR000792">
    <property type="entry name" value="Tscrpt_reg_LuxR_C"/>
</dbReference>
<keyword evidence="9" id="KW-1185">Reference proteome</keyword>
<dbReference type="CDD" id="cd06170">
    <property type="entry name" value="LuxR_C_like"/>
    <property type="match status" value="1"/>
</dbReference>
<dbReference type="PROSITE" id="PS50110">
    <property type="entry name" value="RESPONSE_REGULATORY"/>
    <property type="match status" value="1"/>
</dbReference>
<dbReference type="RefSeq" id="WP_264486441.1">
    <property type="nucleotide sequence ID" value="NZ_JAPDDT010000002.1"/>
</dbReference>
<evidence type="ECO:0000256" key="2">
    <source>
        <dbReference type="ARBA" id="ARBA00023015"/>
    </source>
</evidence>
<keyword evidence="4" id="KW-0804">Transcription</keyword>
<evidence type="ECO:0000259" key="7">
    <source>
        <dbReference type="PROSITE" id="PS50110"/>
    </source>
</evidence>
<evidence type="ECO:0000256" key="4">
    <source>
        <dbReference type="ARBA" id="ARBA00023163"/>
    </source>
</evidence>
<reference evidence="8 9" key="1">
    <citation type="submission" date="2022-10" db="EMBL/GenBank/DDBJ databases">
        <title>Luteolibacter arcticus strain CCTCC AB 2014275, whole genome shotgun sequencing project.</title>
        <authorList>
            <person name="Zhao G."/>
            <person name="Shen L."/>
        </authorList>
    </citation>
    <scope>NUCLEOTIDE SEQUENCE [LARGE SCALE GENOMIC DNA]</scope>
    <source>
        <strain evidence="8 9">CCTCC AB 2014275</strain>
    </source>
</reference>
<dbReference type="Pfam" id="PF00072">
    <property type="entry name" value="Response_reg"/>
    <property type="match status" value="1"/>
</dbReference>
<keyword evidence="1 5" id="KW-0597">Phosphoprotein</keyword>